<feature type="non-terminal residue" evidence="1">
    <location>
        <position position="1"/>
    </location>
</feature>
<protein>
    <submittedName>
        <fullName evidence="1">Uncharacterized protein</fullName>
    </submittedName>
</protein>
<accession>A0A392QV67</accession>
<keyword evidence="2" id="KW-1185">Reference proteome</keyword>
<organism evidence="1 2">
    <name type="scientific">Trifolium medium</name>
    <dbReference type="NCBI Taxonomy" id="97028"/>
    <lineage>
        <taxon>Eukaryota</taxon>
        <taxon>Viridiplantae</taxon>
        <taxon>Streptophyta</taxon>
        <taxon>Embryophyta</taxon>
        <taxon>Tracheophyta</taxon>
        <taxon>Spermatophyta</taxon>
        <taxon>Magnoliopsida</taxon>
        <taxon>eudicotyledons</taxon>
        <taxon>Gunneridae</taxon>
        <taxon>Pentapetalae</taxon>
        <taxon>rosids</taxon>
        <taxon>fabids</taxon>
        <taxon>Fabales</taxon>
        <taxon>Fabaceae</taxon>
        <taxon>Papilionoideae</taxon>
        <taxon>50 kb inversion clade</taxon>
        <taxon>NPAAA clade</taxon>
        <taxon>Hologalegina</taxon>
        <taxon>IRL clade</taxon>
        <taxon>Trifolieae</taxon>
        <taxon>Trifolium</taxon>
    </lineage>
</organism>
<evidence type="ECO:0000313" key="1">
    <source>
        <dbReference type="EMBL" id="MCI27772.1"/>
    </source>
</evidence>
<evidence type="ECO:0000313" key="2">
    <source>
        <dbReference type="Proteomes" id="UP000265520"/>
    </source>
</evidence>
<comment type="caution">
    <text evidence="1">The sequence shown here is derived from an EMBL/GenBank/DDBJ whole genome shotgun (WGS) entry which is preliminary data.</text>
</comment>
<reference evidence="1 2" key="1">
    <citation type="journal article" date="2018" name="Front. Plant Sci.">
        <title>Red Clover (Trifolium pratense) and Zigzag Clover (T. medium) - A Picture of Genomic Similarities and Differences.</title>
        <authorList>
            <person name="Dluhosova J."/>
            <person name="Istvanek J."/>
            <person name="Nedelnik J."/>
            <person name="Repkova J."/>
        </authorList>
    </citation>
    <scope>NUCLEOTIDE SEQUENCE [LARGE SCALE GENOMIC DNA]</scope>
    <source>
        <strain evidence="2">cv. 10/8</strain>
        <tissue evidence="1">Leaf</tissue>
    </source>
</reference>
<sequence>GSSSGAFSKSAEVGLDGADSNSSIFGNSSNFVNVTNTLTVDTTGIAI</sequence>
<proteinExistence type="predicted"/>
<dbReference type="AlphaFoldDB" id="A0A392QV67"/>
<dbReference type="EMBL" id="LXQA010161256">
    <property type="protein sequence ID" value="MCI27772.1"/>
    <property type="molecule type" value="Genomic_DNA"/>
</dbReference>
<dbReference type="Proteomes" id="UP000265520">
    <property type="component" value="Unassembled WGS sequence"/>
</dbReference>
<name>A0A392QV67_9FABA</name>